<gene>
    <name evidence="1" type="ORF">ElP_71750</name>
</gene>
<geneLocation type="plasmid" evidence="2">
    <name>pelp_1</name>
</geneLocation>
<dbReference type="AlphaFoldDB" id="A0A518HED4"/>
<organism evidence="1 2">
    <name type="scientific">Tautonia plasticadhaerens</name>
    <dbReference type="NCBI Taxonomy" id="2527974"/>
    <lineage>
        <taxon>Bacteria</taxon>
        <taxon>Pseudomonadati</taxon>
        <taxon>Planctomycetota</taxon>
        <taxon>Planctomycetia</taxon>
        <taxon>Isosphaerales</taxon>
        <taxon>Isosphaeraceae</taxon>
        <taxon>Tautonia</taxon>
    </lineage>
</organism>
<dbReference type="KEGG" id="tpla:ElP_71750"/>
<name>A0A518HED4_9BACT</name>
<evidence type="ECO:0000313" key="1">
    <source>
        <dbReference type="EMBL" id="QDV39211.1"/>
    </source>
</evidence>
<protein>
    <submittedName>
        <fullName evidence="1">Uncharacterized protein</fullName>
    </submittedName>
</protein>
<accession>A0A518HED4</accession>
<proteinExistence type="predicted"/>
<dbReference type="EMBL" id="CP036427">
    <property type="protein sequence ID" value="QDV39211.1"/>
    <property type="molecule type" value="Genomic_DNA"/>
</dbReference>
<keyword evidence="1" id="KW-0614">Plasmid</keyword>
<dbReference type="Proteomes" id="UP000317835">
    <property type="component" value="Plasmid pElP_1"/>
</dbReference>
<reference evidence="1 2" key="1">
    <citation type="submission" date="2019-02" db="EMBL/GenBank/DDBJ databases">
        <title>Deep-cultivation of Planctomycetes and their phenomic and genomic characterization uncovers novel biology.</title>
        <authorList>
            <person name="Wiegand S."/>
            <person name="Jogler M."/>
            <person name="Boedeker C."/>
            <person name="Pinto D."/>
            <person name="Vollmers J."/>
            <person name="Rivas-Marin E."/>
            <person name="Kohn T."/>
            <person name="Peeters S.H."/>
            <person name="Heuer A."/>
            <person name="Rast P."/>
            <person name="Oberbeckmann S."/>
            <person name="Bunk B."/>
            <person name="Jeske O."/>
            <person name="Meyerdierks A."/>
            <person name="Storesund J.E."/>
            <person name="Kallscheuer N."/>
            <person name="Luecker S."/>
            <person name="Lage O.M."/>
            <person name="Pohl T."/>
            <person name="Merkel B.J."/>
            <person name="Hornburger P."/>
            <person name="Mueller R.-W."/>
            <person name="Bruemmer F."/>
            <person name="Labrenz M."/>
            <person name="Spormann A.M."/>
            <person name="Op den Camp H."/>
            <person name="Overmann J."/>
            <person name="Amann R."/>
            <person name="Jetten M.S.M."/>
            <person name="Mascher T."/>
            <person name="Medema M.H."/>
            <person name="Devos D.P."/>
            <person name="Kaster A.-K."/>
            <person name="Ovreas L."/>
            <person name="Rohde M."/>
            <person name="Galperin M.Y."/>
            <person name="Jogler C."/>
        </authorList>
    </citation>
    <scope>NUCLEOTIDE SEQUENCE [LARGE SCALE GENOMIC DNA]</scope>
    <source>
        <strain evidence="1 2">ElP</strain>
        <plasmid evidence="2">pelp_1</plasmid>
    </source>
</reference>
<evidence type="ECO:0000313" key="2">
    <source>
        <dbReference type="Proteomes" id="UP000317835"/>
    </source>
</evidence>
<keyword evidence="2" id="KW-1185">Reference proteome</keyword>
<sequence length="46" mass="4758">MDLLIGMWLGAGTGGALARMDVTLGHGRAFPVVSSESMSSYQKTGT</sequence>